<dbReference type="SUPFAM" id="SSF51197">
    <property type="entry name" value="Clavaminate synthase-like"/>
    <property type="match status" value="1"/>
</dbReference>
<dbReference type="AlphaFoldDB" id="A0A9N8EGY0"/>
<sequence>MPNTSNKKESAQLVHEKSFLSREKADHYYARLESELPWGPFSWVPGTKPLKQLVYFYDVQEQHVRPNACLDELIQLVETTYHTKSIVTWCNLFRDSNDLIDWHQDQYGMSLYISIIGTLSLAHGDLYHWNKQFDANHQHRVPAGEEGKRISILVLGHPIGSHANPDKLQTDTMSPVYTGQCNKNNCQGFLGPAKATMTNAERKCQTCGNKYRYDSW</sequence>
<gene>
    <name evidence="1" type="ORF">SEMRO_1186_G250300.1</name>
</gene>
<comment type="caution">
    <text evidence="1">The sequence shown here is derived from an EMBL/GenBank/DDBJ whole genome shotgun (WGS) entry which is preliminary data.</text>
</comment>
<keyword evidence="2" id="KW-1185">Reference proteome</keyword>
<evidence type="ECO:0008006" key="3">
    <source>
        <dbReference type="Google" id="ProtNLM"/>
    </source>
</evidence>
<organism evidence="1 2">
    <name type="scientific">Seminavis robusta</name>
    <dbReference type="NCBI Taxonomy" id="568900"/>
    <lineage>
        <taxon>Eukaryota</taxon>
        <taxon>Sar</taxon>
        <taxon>Stramenopiles</taxon>
        <taxon>Ochrophyta</taxon>
        <taxon>Bacillariophyta</taxon>
        <taxon>Bacillariophyceae</taxon>
        <taxon>Bacillariophycidae</taxon>
        <taxon>Naviculales</taxon>
        <taxon>Naviculaceae</taxon>
        <taxon>Seminavis</taxon>
    </lineage>
</organism>
<reference evidence="1" key="1">
    <citation type="submission" date="2020-06" db="EMBL/GenBank/DDBJ databases">
        <authorList>
            <consortium name="Plant Systems Biology data submission"/>
        </authorList>
    </citation>
    <scope>NUCLEOTIDE SEQUENCE</scope>
    <source>
        <strain evidence="1">D6</strain>
    </source>
</reference>
<evidence type="ECO:0000313" key="1">
    <source>
        <dbReference type="EMBL" id="CAB9521332.1"/>
    </source>
</evidence>
<evidence type="ECO:0000313" key="2">
    <source>
        <dbReference type="Proteomes" id="UP001153069"/>
    </source>
</evidence>
<dbReference type="EMBL" id="CAICTM010001184">
    <property type="protein sequence ID" value="CAB9521332.1"/>
    <property type="molecule type" value="Genomic_DNA"/>
</dbReference>
<dbReference type="Proteomes" id="UP001153069">
    <property type="component" value="Unassembled WGS sequence"/>
</dbReference>
<name>A0A9N8EGY0_9STRA</name>
<proteinExistence type="predicted"/>
<dbReference type="OrthoDB" id="545910at2759"/>
<dbReference type="Gene3D" id="2.60.120.590">
    <property type="entry name" value="Alpha-ketoglutarate-dependent dioxygenase AlkB-like"/>
    <property type="match status" value="1"/>
</dbReference>
<dbReference type="InterPro" id="IPR037151">
    <property type="entry name" value="AlkB-like_sf"/>
</dbReference>
<protein>
    <recommendedName>
        <fullName evidence="3">Fe2OG dioxygenase domain-containing protein</fullName>
    </recommendedName>
</protein>
<accession>A0A9N8EGY0</accession>